<evidence type="ECO:0000313" key="1">
    <source>
        <dbReference type="EMBL" id="KAF9526471.1"/>
    </source>
</evidence>
<dbReference type="AlphaFoldDB" id="A0A9P6JMT8"/>
<dbReference type="EMBL" id="MU157871">
    <property type="protein sequence ID" value="KAF9526471.1"/>
    <property type="molecule type" value="Genomic_DNA"/>
</dbReference>
<name>A0A9P6JMT8_9AGAR</name>
<dbReference type="Proteomes" id="UP000807306">
    <property type="component" value="Unassembled WGS sequence"/>
</dbReference>
<feature type="non-terminal residue" evidence="1">
    <location>
        <position position="173"/>
    </location>
</feature>
<gene>
    <name evidence="1" type="ORF">CPB83DRAFT_724515</name>
</gene>
<feature type="non-terminal residue" evidence="1">
    <location>
        <position position="1"/>
    </location>
</feature>
<comment type="caution">
    <text evidence="1">The sequence shown here is derived from an EMBL/GenBank/DDBJ whole genome shotgun (WGS) entry which is preliminary data.</text>
</comment>
<evidence type="ECO:0000313" key="2">
    <source>
        <dbReference type="Proteomes" id="UP000807306"/>
    </source>
</evidence>
<sequence>GHPLWFPQVSTNLPAELRSKGFSIGDVGNFSPDGGFDFLFNILLPANHPINGSEADVPEGFVPFNSFNHRHVREYWEFEPGTYLASSSVESAQVDMEYVTLGVTFQSTASEGAVLTMPHGAQRVDLINTTTFQEYMSQNAESWYRFVNGPYCRRNLSNGELHLVYGGDKSTSW</sequence>
<protein>
    <submittedName>
        <fullName evidence="1">Uncharacterized protein</fullName>
    </submittedName>
</protein>
<proteinExistence type="predicted"/>
<reference evidence="1" key="1">
    <citation type="submission" date="2020-11" db="EMBL/GenBank/DDBJ databases">
        <authorList>
            <consortium name="DOE Joint Genome Institute"/>
            <person name="Ahrendt S."/>
            <person name="Riley R."/>
            <person name="Andreopoulos W."/>
            <person name="Labutti K."/>
            <person name="Pangilinan J."/>
            <person name="Ruiz-Duenas F.J."/>
            <person name="Barrasa J.M."/>
            <person name="Sanchez-Garcia M."/>
            <person name="Camarero S."/>
            <person name="Miyauchi S."/>
            <person name="Serrano A."/>
            <person name="Linde D."/>
            <person name="Babiker R."/>
            <person name="Drula E."/>
            <person name="Ayuso-Fernandez I."/>
            <person name="Pacheco R."/>
            <person name="Padilla G."/>
            <person name="Ferreira P."/>
            <person name="Barriuso J."/>
            <person name="Kellner H."/>
            <person name="Castanera R."/>
            <person name="Alfaro M."/>
            <person name="Ramirez L."/>
            <person name="Pisabarro A.G."/>
            <person name="Kuo A."/>
            <person name="Tritt A."/>
            <person name="Lipzen A."/>
            <person name="He G."/>
            <person name="Yan M."/>
            <person name="Ng V."/>
            <person name="Cullen D."/>
            <person name="Martin F."/>
            <person name="Rosso M.-N."/>
            <person name="Henrissat B."/>
            <person name="Hibbett D."/>
            <person name="Martinez A.T."/>
            <person name="Grigoriev I.V."/>
        </authorList>
    </citation>
    <scope>NUCLEOTIDE SEQUENCE</scope>
    <source>
        <strain evidence="1">CBS 506.95</strain>
    </source>
</reference>
<accession>A0A9P6JMT8</accession>
<dbReference type="OrthoDB" id="2662290at2759"/>
<keyword evidence="2" id="KW-1185">Reference proteome</keyword>
<organism evidence="1 2">
    <name type="scientific">Crepidotus variabilis</name>
    <dbReference type="NCBI Taxonomy" id="179855"/>
    <lineage>
        <taxon>Eukaryota</taxon>
        <taxon>Fungi</taxon>
        <taxon>Dikarya</taxon>
        <taxon>Basidiomycota</taxon>
        <taxon>Agaricomycotina</taxon>
        <taxon>Agaricomycetes</taxon>
        <taxon>Agaricomycetidae</taxon>
        <taxon>Agaricales</taxon>
        <taxon>Agaricineae</taxon>
        <taxon>Crepidotaceae</taxon>
        <taxon>Crepidotus</taxon>
    </lineage>
</organism>